<evidence type="ECO:0000313" key="4">
    <source>
        <dbReference type="EMBL" id="KIG18813.1"/>
    </source>
</evidence>
<proteinExistence type="predicted"/>
<keyword evidence="2" id="KW-0472">Membrane</keyword>
<organism evidence="4 5">
    <name type="scientific">Enhygromyxa salina</name>
    <dbReference type="NCBI Taxonomy" id="215803"/>
    <lineage>
        <taxon>Bacteria</taxon>
        <taxon>Pseudomonadati</taxon>
        <taxon>Myxococcota</taxon>
        <taxon>Polyangia</taxon>
        <taxon>Nannocystales</taxon>
        <taxon>Nannocystaceae</taxon>
        <taxon>Enhygromyxa</taxon>
    </lineage>
</organism>
<dbReference type="AlphaFoldDB" id="A0A0C2A607"/>
<dbReference type="PRINTS" id="PR00625">
    <property type="entry name" value="JDOMAIN"/>
</dbReference>
<evidence type="ECO:0000256" key="1">
    <source>
        <dbReference type="SAM" id="MobiDB-lite"/>
    </source>
</evidence>
<protein>
    <submittedName>
        <fullName evidence="4">Chaperone protein DnaJ</fullName>
    </submittedName>
</protein>
<keyword evidence="2" id="KW-1133">Transmembrane helix</keyword>
<dbReference type="RefSeq" id="WP_052546585.1">
    <property type="nucleotide sequence ID" value="NZ_JMCC02000008.1"/>
</dbReference>
<dbReference type="PANTHER" id="PTHR24074">
    <property type="entry name" value="CO-CHAPERONE PROTEIN DJLA"/>
    <property type="match status" value="1"/>
</dbReference>
<reference evidence="4 5" key="1">
    <citation type="submission" date="2014-12" db="EMBL/GenBank/DDBJ databases">
        <title>Genome assembly of Enhygromyxa salina DSM 15201.</title>
        <authorList>
            <person name="Sharma G."/>
            <person name="Subramanian S."/>
        </authorList>
    </citation>
    <scope>NUCLEOTIDE SEQUENCE [LARGE SCALE GENOMIC DNA]</scope>
    <source>
        <strain evidence="4 5">DSM 15201</strain>
    </source>
</reference>
<dbReference type="Proteomes" id="UP000031599">
    <property type="component" value="Unassembled WGS sequence"/>
</dbReference>
<dbReference type="InterPro" id="IPR036869">
    <property type="entry name" value="J_dom_sf"/>
</dbReference>
<dbReference type="InterPro" id="IPR050817">
    <property type="entry name" value="DjlA_DnaK_co-chaperone"/>
</dbReference>
<comment type="caution">
    <text evidence="4">The sequence shown here is derived from an EMBL/GenBank/DDBJ whole genome shotgun (WGS) entry which is preliminary data.</text>
</comment>
<dbReference type="Pfam" id="PF00226">
    <property type="entry name" value="DnaJ"/>
    <property type="match status" value="1"/>
</dbReference>
<gene>
    <name evidence="4" type="ORF">DB30_07149</name>
</gene>
<evidence type="ECO:0000313" key="5">
    <source>
        <dbReference type="Proteomes" id="UP000031599"/>
    </source>
</evidence>
<sequence>MVFVDYYELLEVHPRASSAEIKAAYRARMVRDHADQNPNDQAANERMILLSRAKQVLLDEQRRLAFDRDHARWHAAAQFGAAPPRWSGGPAPAADASDHAGRHGQVHVDLRDVSISRLIVGVGVAAVVTGLSFAAKAVADRASRKRRRWL</sequence>
<dbReference type="InterPro" id="IPR001623">
    <property type="entry name" value="DnaJ_domain"/>
</dbReference>
<dbReference type="SUPFAM" id="SSF46565">
    <property type="entry name" value="Chaperone J-domain"/>
    <property type="match status" value="1"/>
</dbReference>
<name>A0A0C2A607_9BACT</name>
<dbReference type="PROSITE" id="PS50076">
    <property type="entry name" value="DNAJ_2"/>
    <property type="match status" value="1"/>
</dbReference>
<accession>A0A0C2A607</accession>
<dbReference type="SMART" id="SM00271">
    <property type="entry name" value="DnaJ"/>
    <property type="match status" value="1"/>
</dbReference>
<feature type="region of interest" description="Disordered" evidence="1">
    <location>
        <begin position="81"/>
        <end position="103"/>
    </location>
</feature>
<feature type="domain" description="J" evidence="3">
    <location>
        <begin position="5"/>
        <end position="70"/>
    </location>
</feature>
<dbReference type="EMBL" id="JMCC02000008">
    <property type="protein sequence ID" value="KIG18813.1"/>
    <property type="molecule type" value="Genomic_DNA"/>
</dbReference>
<feature type="transmembrane region" description="Helical" evidence="2">
    <location>
        <begin position="118"/>
        <end position="139"/>
    </location>
</feature>
<keyword evidence="2" id="KW-0812">Transmembrane</keyword>
<evidence type="ECO:0000256" key="2">
    <source>
        <dbReference type="SAM" id="Phobius"/>
    </source>
</evidence>
<dbReference type="CDD" id="cd06257">
    <property type="entry name" value="DnaJ"/>
    <property type="match status" value="1"/>
</dbReference>
<dbReference type="Gene3D" id="1.10.287.110">
    <property type="entry name" value="DnaJ domain"/>
    <property type="match status" value="1"/>
</dbReference>
<evidence type="ECO:0000259" key="3">
    <source>
        <dbReference type="PROSITE" id="PS50076"/>
    </source>
</evidence>